<evidence type="ECO:0000256" key="1">
    <source>
        <dbReference type="SAM" id="MobiDB-lite"/>
    </source>
</evidence>
<organism evidence="2 3">
    <name type="scientific">Linum tenue</name>
    <dbReference type="NCBI Taxonomy" id="586396"/>
    <lineage>
        <taxon>Eukaryota</taxon>
        <taxon>Viridiplantae</taxon>
        <taxon>Streptophyta</taxon>
        <taxon>Embryophyta</taxon>
        <taxon>Tracheophyta</taxon>
        <taxon>Spermatophyta</taxon>
        <taxon>Magnoliopsida</taxon>
        <taxon>eudicotyledons</taxon>
        <taxon>Gunneridae</taxon>
        <taxon>Pentapetalae</taxon>
        <taxon>rosids</taxon>
        <taxon>fabids</taxon>
        <taxon>Malpighiales</taxon>
        <taxon>Linaceae</taxon>
        <taxon>Linum</taxon>
    </lineage>
</organism>
<evidence type="ECO:0008006" key="4">
    <source>
        <dbReference type="Google" id="ProtNLM"/>
    </source>
</evidence>
<dbReference type="PANTHER" id="PTHR13265">
    <property type="entry name" value="THO COMPLEX SUBUNIT 1"/>
    <property type="match status" value="1"/>
</dbReference>
<dbReference type="GO" id="GO:0000445">
    <property type="term" value="C:THO complex part of transcription export complex"/>
    <property type="evidence" value="ECO:0007669"/>
    <property type="project" value="TreeGrafter"/>
</dbReference>
<evidence type="ECO:0000313" key="3">
    <source>
        <dbReference type="Proteomes" id="UP001154282"/>
    </source>
</evidence>
<comment type="caution">
    <text evidence="2">The sequence shown here is derived from an EMBL/GenBank/DDBJ whole genome shotgun (WGS) entry which is preliminary data.</text>
</comment>
<dbReference type="Pfam" id="PF11957">
    <property type="entry name" value="efThoc1"/>
    <property type="match status" value="1"/>
</dbReference>
<evidence type="ECO:0000313" key="2">
    <source>
        <dbReference type="EMBL" id="CAI0421597.1"/>
    </source>
</evidence>
<dbReference type="InterPro" id="IPR021861">
    <property type="entry name" value="THO_THOC1"/>
</dbReference>
<dbReference type="GO" id="GO:0006406">
    <property type="term" value="P:mRNA export from nucleus"/>
    <property type="evidence" value="ECO:0007669"/>
    <property type="project" value="TreeGrafter"/>
</dbReference>
<dbReference type="AlphaFoldDB" id="A0AAV0KHQ6"/>
<proteinExistence type="predicted"/>
<name>A0AAV0KHQ6_9ROSI</name>
<feature type="region of interest" description="Disordered" evidence="1">
    <location>
        <begin position="549"/>
        <end position="665"/>
    </location>
</feature>
<feature type="compositionally biased region" description="Basic and acidic residues" evidence="1">
    <location>
        <begin position="554"/>
        <end position="567"/>
    </location>
</feature>
<dbReference type="EMBL" id="CAMGYJ010000005">
    <property type="protein sequence ID" value="CAI0421597.1"/>
    <property type="molecule type" value="Genomic_DNA"/>
</dbReference>
<sequence>MAINPNRENEGKEKFDGAALCVAEKRRHGTEPPEVTCPSELSPAVEISEMEEFKKAILQPGPPENFALQTVQELIKPQRQTKLVQDENQLLENMLRTLLQELVSSAAQSGEPIMQYGQSIDDEESSQGLIPHLLDVVLYLCQREHIEGGMIFQLLEDLTEMSTMRNCKDVFGYIEGKQDILGKQELFARGKLVMLRTCNQLLRRLSKANDVVFCGRILMFLAHFFPLSERSAVNIKGVFNTSNETKYEKDPPEGISIDFNYYKTLWSLQEFFCNPASLTVAPAKWQKYTSSLTVVLDTFEAQPLSEEEGDANNLEEEAASFNIKYLTSSNLMGLELKDPSFRRHVLVQCLIVFDYLKAPGKPDKDVTSETMKEEIKSIEERVKKLLEMTPPKGKDFLRKIEHILEREKNWVWWKRDGCPPFEKQPAEKKSAQEGNKKRYYAPLDLGGDWETKNYPSCGNGQTRILYNALTDPQRVRTPSITEYWKPLAEDMDPAAGIEAEYHHKNNRVYCWKGLRFSARQDLEGFSKFTDLGVEGVVPLEILAPEVRSKYQAKPSDRSKRAKKEEVKGGSQPSEEAQVASENDGEGARPVEASAAPMETDAAAGTVNTSQDGGTPPTAEEEQKLNSDTDVGQEAGQLETDGPLEPDREAVETVMADGETDAEADI</sequence>
<reference evidence="2" key="1">
    <citation type="submission" date="2022-08" db="EMBL/GenBank/DDBJ databases">
        <authorList>
            <person name="Gutierrez-Valencia J."/>
        </authorList>
    </citation>
    <scope>NUCLEOTIDE SEQUENCE</scope>
</reference>
<dbReference type="Proteomes" id="UP001154282">
    <property type="component" value="Unassembled WGS sequence"/>
</dbReference>
<keyword evidence="3" id="KW-1185">Reference proteome</keyword>
<gene>
    <name evidence="2" type="ORF">LITE_LOCUS18819</name>
</gene>
<protein>
    <recommendedName>
        <fullName evidence="4">THO complex subunit 1</fullName>
    </recommendedName>
</protein>
<dbReference type="PANTHER" id="PTHR13265:SF0">
    <property type="entry name" value="HPR1"/>
    <property type="match status" value="1"/>
</dbReference>
<accession>A0AAV0KHQ6</accession>